<dbReference type="Proteomes" id="UP000219050">
    <property type="component" value="Plasmid pDY25-A"/>
</dbReference>
<dbReference type="Gene3D" id="3.60.21.10">
    <property type="match status" value="1"/>
</dbReference>
<feature type="domain" description="Calcineurin-like phosphoesterase" evidence="1">
    <location>
        <begin position="6"/>
        <end position="126"/>
    </location>
</feature>
<dbReference type="KEGG" id="cmag:CBW24_15605"/>
<evidence type="ECO:0000313" key="3">
    <source>
        <dbReference type="Proteomes" id="UP000219050"/>
    </source>
</evidence>
<dbReference type="InterPro" id="IPR029052">
    <property type="entry name" value="Metallo-depent_PP-like"/>
</dbReference>
<gene>
    <name evidence="2" type="ORF">CBW24_15605</name>
</gene>
<organism evidence="2 3">
    <name type="scientific">Pacificitalea manganoxidans</name>
    <dbReference type="NCBI Taxonomy" id="1411902"/>
    <lineage>
        <taxon>Bacteria</taxon>
        <taxon>Pseudomonadati</taxon>
        <taxon>Pseudomonadota</taxon>
        <taxon>Alphaproteobacteria</taxon>
        <taxon>Rhodobacterales</taxon>
        <taxon>Paracoccaceae</taxon>
        <taxon>Pacificitalea</taxon>
    </lineage>
</organism>
<geneLocation type="plasmid" evidence="3">
    <name>pdy25-a</name>
</geneLocation>
<proteinExistence type="predicted"/>
<keyword evidence="3" id="KW-1185">Reference proteome</keyword>
<evidence type="ECO:0000313" key="2">
    <source>
        <dbReference type="EMBL" id="ATI43574.1"/>
    </source>
</evidence>
<accession>A0A291M3U0</accession>
<evidence type="ECO:0000259" key="1">
    <source>
        <dbReference type="Pfam" id="PF00149"/>
    </source>
</evidence>
<protein>
    <recommendedName>
        <fullName evidence="1">Calcineurin-like phosphoesterase domain-containing protein</fullName>
    </recommendedName>
</protein>
<dbReference type="OrthoDB" id="9807890at2"/>
<dbReference type="AlphaFoldDB" id="A0A291M3U0"/>
<keyword evidence="2" id="KW-0614">Plasmid</keyword>
<reference evidence="2 3" key="1">
    <citation type="submission" date="2017-05" db="EMBL/GenBank/DDBJ databases">
        <title>Comparative genomic and metabolic analysis of manganese-oxidizing mechanisms in Celeribater manganoxidans DY25T: its adaption to the environment of polymetallic nodule.</title>
        <authorList>
            <person name="Wang X."/>
        </authorList>
    </citation>
    <scope>NUCLEOTIDE SEQUENCE [LARGE SCALE GENOMIC DNA]</scope>
    <source>
        <strain evidence="2 3">DY25</strain>
        <plasmid evidence="3">pdy25-a</plasmid>
    </source>
</reference>
<dbReference type="InterPro" id="IPR004843">
    <property type="entry name" value="Calcineurin-like_PHP"/>
</dbReference>
<name>A0A291M3U0_9RHOB</name>
<dbReference type="GO" id="GO:0016787">
    <property type="term" value="F:hydrolase activity"/>
    <property type="evidence" value="ECO:0007669"/>
    <property type="project" value="InterPro"/>
</dbReference>
<dbReference type="SUPFAM" id="SSF56300">
    <property type="entry name" value="Metallo-dependent phosphatases"/>
    <property type="match status" value="1"/>
</dbReference>
<dbReference type="RefSeq" id="WP_097374326.1">
    <property type="nucleotide sequence ID" value="NZ_CP021405.1"/>
</dbReference>
<dbReference type="Pfam" id="PF00149">
    <property type="entry name" value="Metallophos"/>
    <property type="match status" value="1"/>
</dbReference>
<sequence>MTQTWTVIPDLHADPARLEATLRMLEPGPLAFLGDFIDAGASTPCPDDAAVLTRVRDLVARGGVAVMGNHELNAILYHRLGVDGVPLRTRGGKNAAQHRSFVEAFGTATPAALEWTDWFLSLPLWLDLGGLRLVHACWNQPAIDVIAARRPDARLRAEDLAEVAAKTTPFARAVDTLLTGPEIALPAGHGFVDAHGHRRDRVRIAWWRSAAKTWAEAALSVPDPAQLPIGPLPHAPEITLYPADAPPVLIGHYKMQDAPRIEAPNAACLDYPDQPCAYRWCGEAVLSERQLVTVQPGA</sequence>
<dbReference type="EMBL" id="CP021405">
    <property type="protein sequence ID" value="ATI43574.1"/>
    <property type="molecule type" value="Genomic_DNA"/>
</dbReference>